<organism evidence="1 2">
    <name type="scientific">Fadolivirus FV1/VV64</name>
    <dbReference type="NCBI Taxonomy" id="3070911"/>
    <lineage>
        <taxon>Viruses</taxon>
        <taxon>Varidnaviria</taxon>
        <taxon>Bamfordvirae</taxon>
        <taxon>Nucleocytoviricota</taxon>
        <taxon>Megaviricetes</taxon>
        <taxon>Imitervirales</taxon>
        <taxon>Mimiviridae</taxon>
        <taxon>Klosneuvirinae</taxon>
        <taxon>Fadolivirus</taxon>
        <taxon>Fadolivirus algeromassiliense</taxon>
    </lineage>
</organism>
<keyword evidence="2" id="KW-1185">Reference proteome</keyword>
<dbReference type="EMBL" id="MT418680">
    <property type="protein sequence ID" value="QKF94839.1"/>
    <property type="molecule type" value="Genomic_DNA"/>
</dbReference>
<accession>A0A7D3QWQ3</accession>
<protein>
    <submittedName>
        <fullName evidence="1">Uncharacterized protein</fullName>
    </submittedName>
</protein>
<proteinExistence type="predicted"/>
<gene>
    <name evidence="1" type="ORF">Fadolivirus_1_1381</name>
</gene>
<evidence type="ECO:0000313" key="2">
    <source>
        <dbReference type="Proteomes" id="UP001162001"/>
    </source>
</evidence>
<sequence>MVSSHNNMSVVKTIEISGYKVNLIIHPLSALHNREKFTGQKIMHPYKTKNIIRQTKRLDKHKKEVLHEVKEMVYEDEFVPEAVDDMVNAVSFEMKHDGSCGYIFWDIEGQTFVPYARYDIKKDQDGKFKSVPSDAIPCEPMPENDDATHWPHFVPCNKDPKAYKWYIDAFNKMMQSGKLVGLKTSFTCEYMGKKFNYKPCDGVEVDAAIIPHGLVSLEIPIELRTPLGFKQILEAFDFMEGLVVYGKTNVWKIRRELFHNGDEKFKWPTTSTEKVSEKVMLV</sequence>
<reference evidence="1 2" key="1">
    <citation type="submission" date="2020-04" db="EMBL/GenBank/DDBJ databases">
        <title>Advantages and limits of metagenomic assembly and binning of a giant virus.</title>
        <authorList>
            <person name="Schulz F."/>
            <person name="Andreani J."/>
            <person name="Francis R."/>
            <person name="Boudjemaa H."/>
            <person name="Bou Khalil J.Y."/>
            <person name="Lee J."/>
            <person name="La Scola B."/>
            <person name="Woyke T."/>
        </authorList>
    </citation>
    <scope>NUCLEOTIDE SEQUENCE [LARGE SCALE GENOMIC DNA]</scope>
    <source>
        <strain evidence="1 2">FV1/VV64</strain>
    </source>
</reference>
<name>A0A7D3QWQ3_9VIRU</name>
<evidence type="ECO:0000313" key="1">
    <source>
        <dbReference type="EMBL" id="QKF94839.1"/>
    </source>
</evidence>
<dbReference type="Proteomes" id="UP001162001">
    <property type="component" value="Segment"/>
</dbReference>